<keyword evidence="2" id="KW-1185">Reference proteome</keyword>
<dbReference type="AlphaFoldDB" id="A0AAX4JAY5"/>
<evidence type="ECO:0000313" key="1">
    <source>
        <dbReference type="EMBL" id="WUR03047.1"/>
    </source>
</evidence>
<dbReference type="RefSeq" id="XP_065329192.1">
    <property type="nucleotide sequence ID" value="XM_065473120.1"/>
</dbReference>
<name>A0AAX4JAY5_9MICR</name>
<organism evidence="1 2">
    <name type="scientific">Vairimorpha necatrix</name>
    <dbReference type="NCBI Taxonomy" id="6039"/>
    <lineage>
        <taxon>Eukaryota</taxon>
        <taxon>Fungi</taxon>
        <taxon>Fungi incertae sedis</taxon>
        <taxon>Microsporidia</taxon>
        <taxon>Nosematidae</taxon>
        <taxon>Vairimorpha</taxon>
    </lineage>
</organism>
<dbReference type="EMBL" id="CP142728">
    <property type="protein sequence ID" value="WUR03047.1"/>
    <property type="molecule type" value="Genomic_DNA"/>
</dbReference>
<protein>
    <submittedName>
        <fullName evidence="1">Ricin B lectin (RBL4b)</fullName>
    </submittedName>
</protein>
<accession>A0AAX4JAY5</accession>
<dbReference type="Proteomes" id="UP001334084">
    <property type="component" value="Chromosome 3"/>
</dbReference>
<proteinExistence type="predicted"/>
<dbReference type="Gene3D" id="2.80.10.50">
    <property type="match status" value="1"/>
</dbReference>
<sequence length="183" mass="21153">MHLLLIQLYLNRSESSKVLFTNTKSKLSLCSQDGVKIYGCTDKNSIIKAVIRHEDNGKIFIEVPKYKKVFDVAGNGTKLILYKKHGGTNQVFNIVFFDYEKYTIRNNEKCFGYDTEKDIFMKSPCSEDGSIFKLTFDYVENEKLISSKKQPAIVVEEYWAHKSENNVRGIPKLGKRNYIPMDK</sequence>
<reference evidence="1" key="1">
    <citation type="journal article" date="2024" name="BMC Genomics">
        <title>Functional annotation of a divergent genome using sequence and structure-based similarity.</title>
        <authorList>
            <person name="Svedberg D."/>
            <person name="Winiger R.R."/>
            <person name="Berg A."/>
            <person name="Sharma H."/>
            <person name="Tellgren-Roth C."/>
            <person name="Debrunner-Vossbrinck B.A."/>
            <person name="Vossbrinck C.R."/>
            <person name="Barandun J."/>
        </authorList>
    </citation>
    <scope>NUCLEOTIDE SEQUENCE</scope>
    <source>
        <strain evidence="1">Illinois isolate</strain>
    </source>
</reference>
<dbReference type="SUPFAM" id="SSF50370">
    <property type="entry name" value="Ricin B-like lectins"/>
    <property type="match status" value="1"/>
</dbReference>
<dbReference type="KEGG" id="vnx:VNE69_03258"/>
<gene>
    <name evidence="1" type="ORF">VNE69_03258</name>
</gene>
<evidence type="ECO:0000313" key="2">
    <source>
        <dbReference type="Proteomes" id="UP001334084"/>
    </source>
</evidence>
<dbReference type="CDD" id="cd00161">
    <property type="entry name" value="beta-trefoil_Ricin-like"/>
    <property type="match status" value="1"/>
</dbReference>
<dbReference type="InterPro" id="IPR035992">
    <property type="entry name" value="Ricin_B-like_lectins"/>
</dbReference>
<dbReference type="GeneID" id="90540854"/>